<dbReference type="PROSITE" id="PS50056">
    <property type="entry name" value="TYR_PHOSPHATASE_2"/>
    <property type="match status" value="1"/>
</dbReference>
<accession>A0A1Y4VMC4</accession>
<dbReference type="PANTHER" id="PTHR31126:SF1">
    <property type="entry name" value="TYROSINE SPECIFIC PROTEIN PHOSPHATASES DOMAIN-CONTAINING PROTEIN"/>
    <property type="match status" value="1"/>
</dbReference>
<comment type="caution">
    <text evidence="4">The sequence shown here is derived from an EMBL/GenBank/DDBJ whole genome shotgun (WGS) entry which is preliminary data.</text>
</comment>
<dbReference type="AlphaFoldDB" id="A0A1Y4VMC4"/>
<name>A0A1Y4VMC4_9BACE</name>
<dbReference type="InterPro" id="IPR000387">
    <property type="entry name" value="Tyr_Pase_dom"/>
</dbReference>
<evidence type="ECO:0000259" key="3">
    <source>
        <dbReference type="PROSITE" id="PS50056"/>
    </source>
</evidence>
<protein>
    <submittedName>
        <fullName evidence="4">Tyrosine protein phosphatase</fullName>
    </submittedName>
</protein>
<keyword evidence="2" id="KW-0732">Signal</keyword>
<dbReference type="EMBL" id="NFLW01000011">
    <property type="protein sequence ID" value="OUQ71232.1"/>
    <property type="molecule type" value="Genomic_DNA"/>
</dbReference>
<comment type="similarity">
    <text evidence="1">Belongs to the protein-tyrosine phosphatase family.</text>
</comment>
<dbReference type="SUPFAM" id="SSF52799">
    <property type="entry name" value="(Phosphotyrosine protein) phosphatases II"/>
    <property type="match status" value="1"/>
</dbReference>
<evidence type="ECO:0000313" key="5">
    <source>
        <dbReference type="Proteomes" id="UP000196036"/>
    </source>
</evidence>
<dbReference type="GO" id="GO:0004721">
    <property type="term" value="F:phosphoprotein phosphatase activity"/>
    <property type="evidence" value="ECO:0007669"/>
    <property type="project" value="InterPro"/>
</dbReference>
<feature type="domain" description="Tyrosine specific protein phosphatases" evidence="3">
    <location>
        <begin position="223"/>
        <end position="278"/>
    </location>
</feature>
<gene>
    <name evidence="4" type="ORF">B5E52_07715</name>
</gene>
<feature type="signal peptide" evidence="2">
    <location>
        <begin position="1"/>
        <end position="24"/>
    </location>
</feature>
<organism evidence="4 5">
    <name type="scientific">Bacteroides xylanisolvens</name>
    <dbReference type="NCBI Taxonomy" id="371601"/>
    <lineage>
        <taxon>Bacteria</taxon>
        <taxon>Pseudomonadati</taxon>
        <taxon>Bacteroidota</taxon>
        <taxon>Bacteroidia</taxon>
        <taxon>Bacteroidales</taxon>
        <taxon>Bacteroidaceae</taxon>
        <taxon>Bacteroides</taxon>
    </lineage>
</organism>
<dbReference type="CDD" id="cd14529">
    <property type="entry name" value="TpbA-like"/>
    <property type="match status" value="1"/>
</dbReference>
<evidence type="ECO:0000256" key="1">
    <source>
        <dbReference type="ARBA" id="ARBA00009580"/>
    </source>
</evidence>
<dbReference type="RefSeq" id="WP_087317967.1">
    <property type="nucleotide sequence ID" value="NZ_JABFIB010000008.1"/>
</dbReference>
<proteinExistence type="inferred from homology"/>
<dbReference type="Proteomes" id="UP000196036">
    <property type="component" value="Unassembled WGS sequence"/>
</dbReference>
<dbReference type="InterPro" id="IPR026893">
    <property type="entry name" value="Tyr/Ser_Pase_IphP-type"/>
</dbReference>
<evidence type="ECO:0000313" key="4">
    <source>
        <dbReference type="EMBL" id="OUQ71232.1"/>
    </source>
</evidence>
<dbReference type="InterPro" id="IPR016130">
    <property type="entry name" value="Tyr_Pase_AS"/>
</dbReference>
<dbReference type="InterPro" id="IPR029021">
    <property type="entry name" value="Prot-tyrosine_phosphatase-like"/>
</dbReference>
<evidence type="ECO:0000256" key="2">
    <source>
        <dbReference type="SAM" id="SignalP"/>
    </source>
</evidence>
<reference evidence="5" key="1">
    <citation type="submission" date="2017-04" db="EMBL/GenBank/DDBJ databases">
        <title>Function of individual gut microbiota members based on whole genome sequencing of pure cultures obtained from chicken caecum.</title>
        <authorList>
            <person name="Medvecky M."/>
            <person name="Cejkova D."/>
            <person name="Polansky O."/>
            <person name="Karasova D."/>
            <person name="Kubasova T."/>
            <person name="Cizek A."/>
            <person name="Rychlik I."/>
        </authorList>
    </citation>
    <scope>NUCLEOTIDE SEQUENCE [LARGE SCALE GENOMIC DNA]</scope>
    <source>
        <strain evidence="5">An109</strain>
    </source>
</reference>
<dbReference type="PROSITE" id="PS00383">
    <property type="entry name" value="TYR_PHOSPHATASE_1"/>
    <property type="match status" value="1"/>
</dbReference>
<feature type="chain" id="PRO_5012734702" evidence="2">
    <location>
        <begin position="25"/>
        <end position="355"/>
    </location>
</feature>
<dbReference type="PANTHER" id="PTHR31126">
    <property type="entry name" value="TYROSINE-PROTEIN PHOSPHATASE"/>
    <property type="match status" value="1"/>
</dbReference>
<dbReference type="Gene3D" id="3.90.190.10">
    <property type="entry name" value="Protein tyrosine phosphatase superfamily"/>
    <property type="match status" value="1"/>
</dbReference>
<dbReference type="Pfam" id="PF13350">
    <property type="entry name" value="Y_phosphatase3"/>
    <property type="match status" value="1"/>
</dbReference>
<sequence>MYKNLLSWLTVLLVLPSCSGTSPAISVVCEENNIGNCIIKWETTPILKGQVKVYTSTSPEIIPEDSPIAMASISSGKMTIVTNDPSQRYYYLMVFNNKYRIKVATRNINIPGIQNFRDLGGYESADTGKSLRWGMIYRSAQIDSIPPCSRQELKNMGIRTIIDLRSESERHNYPQLHAGKFKIVHIPILTGNMEKILQGIREEKIKTDTIYRLVERMNRELVTNYQKEFKELFTVLLDRSNYPVVIHCTSGKGRTGIVSALLLAALGVNEDVIMEDYRLSNDYFNIPKASKYAYKLPINSQEAITTIYSAKEDFLNAAKEQIEAEYGSVQTYLKKGIGLSTEDLKQLRSILLTDN</sequence>